<dbReference type="GO" id="GO:0005524">
    <property type="term" value="F:ATP binding"/>
    <property type="evidence" value="ECO:0007669"/>
    <property type="project" value="UniProtKB-UniRule"/>
</dbReference>
<keyword evidence="6" id="KW-0808">Transferase</keyword>
<keyword evidence="10" id="KW-0677">Repeat</keyword>
<evidence type="ECO:0000256" key="5">
    <source>
        <dbReference type="ARBA" id="ARBA00022553"/>
    </source>
</evidence>
<dbReference type="Gene3D" id="1.10.510.10">
    <property type="entry name" value="Transferase(Phosphotransferase) domain 1"/>
    <property type="match status" value="1"/>
</dbReference>
<dbReference type="InterPro" id="IPR016257">
    <property type="entry name" value="Tyr_kinase_ephrin_rcpt"/>
</dbReference>
<keyword evidence="7 26" id="KW-0812">Transmembrane</keyword>
<dbReference type="Gene3D" id="2.60.120.260">
    <property type="entry name" value="Galactose-binding domain-like"/>
    <property type="match status" value="1"/>
</dbReference>
<dbReference type="Pfam" id="PF25599">
    <property type="entry name" value="Ephrin_CRD"/>
    <property type="match status" value="1"/>
</dbReference>
<feature type="domain" description="Fibronectin type-III" evidence="30">
    <location>
        <begin position="441"/>
        <end position="536"/>
    </location>
</feature>
<keyword evidence="4" id="KW-1003">Cell membrane</keyword>
<dbReference type="InterPro" id="IPR036116">
    <property type="entry name" value="FN3_sf"/>
</dbReference>
<dbReference type="InterPro" id="IPR008979">
    <property type="entry name" value="Galactose-bd-like_sf"/>
</dbReference>
<feature type="domain" description="Fibronectin type-III" evidence="30">
    <location>
        <begin position="330"/>
        <end position="440"/>
    </location>
</feature>
<keyword evidence="19" id="KW-0325">Glycoprotein</keyword>
<protein>
    <recommendedName>
        <fullName evidence="21">Ephrin type-A receptor 7</fullName>
        <ecNumber evidence="2">2.7.10.1</ecNumber>
    </recommendedName>
</protein>
<dbReference type="InterPro" id="IPR003961">
    <property type="entry name" value="FN3_dom"/>
</dbReference>
<evidence type="ECO:0000256" key="21">
    <source>
        <dbReference type="ARBA" id="ARBA00072209"/>
    </source>
</evidence>
<dbReference type="InterPro" id="IPR013761">
    <property type="entry name" value="SAM/pointed_sf"/>
</dbReference>
<dbReference type="Gene3D" id="1.10.150.50">
    <property type="entry name" value="Transcription Factor, Ets-1"/>
    <property type="match status" value="1"/>
</dbReference>
<evidence type="ECO:0000256" key="18">
    <source>
        <dbReference type="ARBA" id="ARBA00023170"/>
    </source>
</evidence>
<dbReference type="Ensembl" id="ENSDLAT00005019788.2">
    <property type="protein sequence ID" value="ENSDLAP00005018347.1"/>
    <property type="gene ID" value="ENSDLAG00005008250.2"/>
</dbReference>
<dbReference type="Gene3D" id="3.30.200.20">
    <property type="entry name" value="Phosphorylase Kinase, domain 1"/>
    <property type="match status" value="1"/>
</dbReference>
<evidence type="ECO:0000259" key="30">
    <source>
        <dbReference type="PROSITE" id="PS50853"/>
    </source>
</evidence>
<evidence type="ECO:0000256" key="14">
    <source>
        <dbReference type="ARBA" id="ARBA00022902"/>
    </source>
</evidence>
<dbReference type="Proteomes" id="UP000694389">
    <property type="component" value="Unassembled WGS sequence"/>
</dbReference>
<dbReference type="Pfam" id="PF07699">
    <property type="entry name" value="Ephrin_rec_like"/>
    <property type="match status" value="1"/>
</dbReference>
<dbReference type="Gene3D" id="2.60.40.10">
    <property type="entry name" value="Immunoglobulins"/>
    <property type="match status" value="2"/>
</dbReference>
<dbReference type="SMART" id="SM00615">
    <property type="entry name" value="EPH_lbd"/>
    <property type="match status" value="1"/>
</dbReference>
<feature type="domain" description="SAM" evidence="29">
    <location>
        <begin position="934"/>
        <end position="998"/>
    </location>
</feature>
<dbReference type="InterPro" id="IPR011009">
    <property type="entry name" value="Kinase-like_dom_sf"/>
</dbReference>
<dbReference type="PRINTS" id="PR00109">
    <property type="entry name" value="TYRKINASE"/>
</dbReference>
<dbReference type="GO" id="GO:0007411">
    <property type="term" value="P:axon guidance"/>
    <property type="evidence" value="ECO:0007669"/>
    <property type="project" value="TreeGrafter"/>
</dbReference>
<dbReference type="InterPro" id="IPR011641">
    <property type="entry name" value="Tyr-kin_ephrin_A/B_rcpt-like"/>
</dbReference>
<dbReference type="InterPro" id="IPR050449">
    <property type="entry name" value="Ephrin_rcpt_TKs"/>
</dbReference>
<keyword evidence="15 26" id="KW-1133">Transmembrane helix</keyword>
<evidence type="ECO:0000256" key="22">
    <source>
        <dbReference type="PIRSR" id="PIRSR000666-1"/>
    </source>
</evidence>
<feature type="signal peptide" evidence="27">
    <location>
        <begin position="1"/>
        <end position="26"/>
    </location>
</feature>
<dbReference type="PANTHER" id="PTHR46877">
    <property type="entry name" value="EPH RECEPTOR A5"/>
    <property type="match status" value="1"/>
</dbReference>
<dbReference type="InterPro" id="IPR008266">
    <property type="entry name" value="Tyr_kinase_AS"/>
</dbReference>
<evidence type="ECO:0000256" key="23">
    <source>
        <dbReference type="PIRSR" id="PIRSR000666-2"/>
    </source>
</evidence>
<dbReference type="Pfam" id="PF14575">
    <property type="entry name" value="EphA2_TM"/>
    <property type="match status" value="1"/>
</dbReference>
<dbReference type="InterPro" id="IPR001426">
    <property type="entry name" value="Tyr_kinase_rcpt_V_CS"/>
</dbReference>
<evidence type="ECO:0000256" key="2">
    <source>
        <dbReference type="ARBA" id="ARBA00011902"/>
    </source>
</evidence>
<keyword evidence="16 26" id="KW-0472">Membrane</keyword>
<dbReference type="InterPro" id="IPR001245">
    <property type="entry name" value="Ser-Thr/Tyr_kinase_cat_dom"/>
</dbReference>
<dbReference type="PROSITE" id="PS00107">
    <property type="entry name" value="PROTEIN_KINASE_ATP"/>
    <property type="match status" value="1"/>
</dbReference>
<evidence type="ECO:0000256" key="26">
    <source>
        <dbReference type="SAM" id="Phobius"/>
    </source>
</evidence>
<dbReference type="FunFam" id="2.60.40.10:FF:000045">
    <property type="entry name" value="Ephrin type-A receptor 5"/>
    <property type="match status" value="1"/>
</dbReference>
<evidence type="ECO:0000256" key="13">
    <source>
        <dbReference type="ARBA" id="ARBA00022840"/>
    </source>
</evidence>
<keyword evidence="33" id="KW-1185">Reference proteome</keyword>
<accession>A0A8C4GLV9</accession>
<gene>
    <name evidence="32" type="primary">epha7</name>
</gene>
<evidence type="ECO:0000256" key="8">
    <source>
        <dbReference type="ARBA" id="ARBA00022703"/>
    </source>
</evidence>
<evidence type="ECO:0000256" key="20">
    <source>
        <dbReference type="ARBA" id="ARBA00051243"/>
    </source>
</evidence>
<name>A0A8C4GLV9_DICLA</name>
<dbReference type="CDD" id="cd05066">
    <property type="entry name" value="PTKc_EphR_A"/>
    <property type="match status" value="1"/>
</dbReference>
<keyword evidence="3" id="KW-0217">Developmental protein</keyword>
<dbReference type="FunFam" id="2.60.120.260:FF:000001">
    <property type="entry name" value="Ephrin type-A receptor 7"/>
    <property type="match status" value="1"/>
</dbReference>
<dbReference type="Pfam" id="PF07714">
    <property type="entry name" value="PK_Tyr_Ser-Thr"/>
    <property type="match status" value="1"/>
</dbReference>
<keyword evidence="11 23" id="KW-0547">Nucleotide-binding</keyword>
<evidence type="ECO:0000256" key="10">
    <source>
        <dbReference type="ARBA" id="ARBA00022737"/>
    </source>
</evidence>
<dbReference type="SUPFAM" id="SSF56112">
    <property type="entry name" value="Protein kinase-like (PK-like)"/>
    <property type="match status" value="1"/>
</dbReference>
<dbReference type="GO" id="GO:0030425">
    <property type="term" value="C:dendrite"/>
    <property type="evidence" value="ECO:0007669"/>
    <property type="project" value="TreeGrafter"/>
</dbReference>
<dbReference type="FunFam" id="2.10.50.10:FF:000001">
    <property type="entry name" value="Ephrin type-A receptor 5"/>
    <property type="match status" value="1"/>
</dbReference>
<evidence type="ECO:0000256" key="16">
    <source>
        <dbReference type="ARBA" id="ARBA00023136"/>
    </source>
</evidence>
<evidence type="ECO:0000259" key="31">
    <source>
        <dbReference type="PROSITE" id="PS51550"/>
    </source>
</evidence>
<keyword evidence="12" id="KW-0418">Kinase</keyword>
<keyword evidence="9 27" id="KW-0732">Signal</keyword>
<dbReference type="InterPro" id="IPR013783">
    <property type="entry name" value="Ig-like_fold"/>
</dbReference>
<evidence type="ECO:0000256" key="25">
    <source>
        <dbReference type="PROSITE-ProRule" id="PRU10141"/>
    </source>
</evidence>
<dbReference type="SUPFAM" id="SSF49265">
    <property type="entry name" value="Fibronectin type III"/>
    <property type="match status" value="1"/>
</dbReference>
<dbReference type="SMART" id="SM00454">
    <property type="entry name" value="SAM"/>
    <property type="match status" value="1"/>
</dbReference>
<proteinExistence type="predicted"/>
<feature type="domain" description="Eph LBD" evidence="31">
    <location>
        <begin position="31"/>
        <end position="209"/>
    </location>
</feature>
<organism evidence="32 33">
    <name type="scientific">Dicentrarchus labrax</name>
    <name type="common">European seabass</name>
    <name type="synonym">Morone labrax</name>
    <dbReference type="NCBI Taxonomy" id="13489"/>
    <lineage>
        <taxon>Eukaryota</taxon>
        <taxon>Metazoa</taxon>
        <taxon>Chordata</taxon>
        <taxon>Craniata</taxon>
        <taxon>Vertebrata</taxon>
        <taxon>Euteleostomi</taxon>
        <taxon>Actinopterygii</taxon>
        <taxon>Neopterygii</taxon>
        <taxon>Teleostei</taxon>
        <taxon>Neoteleostei</taxon>
        <taxon>Acanthomorphata</taxon>
        <taxon>Eupercaria</taxon>
        <taxon>Moronidae</taxon>
        <taxon>Dicentrarchus</taxon>
    </lineage>
</organism>
<dbReference type="Pfam" id="PF00536">
    <property type="entry name" value="SAM_1"/>
    <property type="match status" value="1"/>
</dbReference>
<dbReference type="InterPro" id="IPR020635">
    <property type="entry name" value="Tyr_kinase_cat_dom"/>
</dbReference>
<feature type="disulfide bond" evidence="24">
    <location>
        <begin position="73"/>
        <end position="191"/>
    </location>
</feature>
<dbReference type="InterPro" id="IPR000719">
    <property type="entry name" value="Prot_kinase_dom"/>
</dbReference>
<evidence type="ECO:0000256" key="9">
    <source>
        <dbReference type="ARBA" id="ARBA00022729"/>
    </source>
</evidence>
<evidence type="ECO:0000256" key="12">
    <source>
        <dbReference type="ARBA" id="ARBA00022777"/>
    </source>
</evidence>
<reference evidence="32" key="1">
    <citation type="submission" date="2025-08" db="UniProtKB">
        <authorList>
            <consortium name="Ensembl"/>
        </authorList>
    </citation>
    <scope>IDENTIFICATION</scope>
</reference>
<keyword evidence="17" id="KW-0829">Tyrosine-protein kinase</keyword>
<evidence type="ECO:0000259" key="28">
    <source>
        <dbReference type="PROSITE" id="PS50011"/>
    </source>
</evidence>
<comment type="catalytic activity">
    <reaction evidence="20">
        <text>L-tyrosyl-[protein] + ATP = O-phospho-L-tyrosyl-[protein] + ADP + H(+)</text>
        <dbReference type="Rhea" id="RHEA:10596"/>
        <dbReference type="Rhea" id="RHEA-COMP:10136"/>
        <dbReference type="Rhea" id="RHEA-COMP:20101"/>
        <dbReference type="ChEBI" id="CHEBI:15378"/>
        <dbReference type="ChEBI" id="CHEBI:30616"/>
        <dbReference type="ChEBI" id="CHEBI:46858"/>
        <dbReference type="ChEBI" id="CHEBI:61978"/>
        <dbReference type="ChEBI" id="CHEBI:456216"/>
        <dbReference type="EC" id="2.7.10.1"/>
    </reaction>
</comment>
<dbReference type="Gene3D" id="2.10.50.10">
    <property type="entry name" value="Tumor Necrosis Factor Receptor, subunit A, domain 2"/>
    <property type="match status" value="1"/>
</dbReference>
<dbReference type="PIRSF" id="PIRSF000666">
    <property type="entry name" value="TyrPK_ephrin_receptor"/>
    <property type="match status" value="1"/>
</dbReference>
<reference evidence="32" key="2">
    <citation type="submission" date="2025-09" db="UniProtKB">
        <authorList>
            <consortium name="Ensembl"/>
        </authorList>
    </citation>
    <scope>IDENTIFICATION</scope>
</reference>
<evidence type="ECO:0000256" key="27">
    <source>
        <dbReference type="SAM" id="SignalP"/>
    </source>
</evidence>
<dbReference type="GO" id="GO:0006915">
    <property type="term" value="P:apoptotic process"/>
    <property type="evidence" value="ECO:0007669"/>
    <property type="project" value="UniProtKB-KW"/>
</dbReference>
<dbReference type="InterPro" id="IPR027936">
    <property type="entry name" value="Eph_TM"/>
</dbReference>
<feature type="binding site" evidence="23">
    <location>
        <begin position="629"/>
        <end position="637"/>
    </location>
    <ligand>
        <name>ATP</name>
        <dbReference type="ChEBI" id="CHEBI:30616"/>
    </ligand>
</feature>
<evidence type="ECO:0000256" key="15">
    <source>
        <dbReference type="ARBA" id="ARBA00022989"/>
    </source>
</evidence>
<evidence type="ECO:0000256" key="17">
    <source>
        <dbReference type="ARBA" id="ARBA00023137"/>
    </source>
</evidence>
<evidence type="ECO:0000313" key="33">
    <source>
        <dbReference type="Proteomes" id="UP000694389"/>
    </source>
</evidence>
<feature type="binding site" evidence="23 25">
    <location>
        <position position="655"/>
    </location>
    <ligand>
        <name>ATP</name>
        <dbReference type="ChEBI" id="CHEBI:30616"/>
    </ligand>
</feature>
<dbReference type="PANTHER" id="PTHR46877:SF9">
    <property type="entry name" value="EPHRIN TYPE-A RECEPTOR 7"/>
    <property type="match status" value="1"/>
</dbReference>
<keyword evidence="13 23" id="KW-0067">ATP-binding</keyword>
<dbReference type="AlphaFoldDB" id="A0A8C4GLV9"/>
<keyword evidence="5" id="KW-0597">Phosphoprotein</keyword>
<keyword evidence="18" id="KW-0675">Receptor</keyword>
<dbReference type="SUPFAM" id="SSF47769">
    <property type="entry name" value="SAM/Pointed domain"/>
    <property type="match status" value="1"/>
</dbReference>
<dbReference type="InterPro" id="IPR017441">
    <property type="entry name" value="Protein_kinase_ATP_BS"/>
</dbReference>
<evidence type="ECO:0000313" key="32">
    <source>
        <dbReference type="Ensembl" id="ENSDLAP00005018347.1"/>
    </source>
</evidence>
<dbReference type="PROSITE" id="PS51550">
    <property type="entry name" value="EPH_LBD"/>
    <property type="match status" value="1"/>
</dbReference>
<evidence type="ECO:0000256" key="3">
    <source>
        <dbReference type="ARBA" id="ARBA00022473"/>
    </source>
</evidence>
<dbReference type="InterPro" id="IPR001660">
    <property type="entry name" value="SAM"/>
</dbReference>
<feature type="transmembrane region" description="Helical" evidence="26">
    <location>
        <begin position="549"/>
        <end position="572"/>
    </location>
</feature>
<dbReference type="PRINTS" id="PR00014">
    <property type="entry name" value="FNTYPEIII"/>
</dbReference>
<comment type="subcellular location">
    <subcellularLocation>
        <location evidence="1">Cell membrane</location>
        <topology evidence="1">Single-pass type I membrane protein</topology>
    </subcellularLocation>
</comment>
<dbReference type="Pfam" id="PF00041">
    <property type="entry name" value="fn3"/>
    <property type="match status" value="2"/>
</dbReference>
<dbReference type="GeneTree" id="ENSGT00940000167164"/>
<feature type="active site" description="Proton acceptor" evidence="22">
    <location>
        <position position="769"/>
    </location>
</feature>
<evidence type="ECO:0000256" key="19">
    <source>
        <dbReference type="ARBA" id="ARBA00023180"/>
    </source>
</evidence>
<dbReference type="FunFam" id="2.60.40.10:FF:000190">
    <property type="entry name" value="Ephrin type-A receptor 7"/>
    <property type="match status" value="1"/>
</dbReference>
<dbReference type="Gene3D" id="2.60.40.1770">
    <property type="entry name" value="ephrin a2 ectodomain"/>
    <property type="match status" value="1"/>
</dbReference>
<dbReference type="FunFam" id="2.60.40.1770:FF:000001">
    <property type="entry name" value="Ephrin type-A receptor 5"/>
    <property type="match status" value="1"/>
</dbReference>
<dbReference type="PROSITE" id="PS50105">
    <property type="entry name" value="SAM_DOMAIN"/>
    <property type="match status" value="1"/>
</dbReference>
<dbReference type="GO" id="GO:0005886">
    <property type="term" value="C:plasma membrane"/>
    <property type="evidence" value="ECO:0007669"/>
    <property type="project" value="UniProtKB-SubCell"/>
</dbReference>
<dbReference type="CDD" id="cd00063">
    <property type="entry name" value="FN3"/>
    <property type="match status" value="2"/>
</dbReference>
<dbReference type="SMART" id="SM00219">
    <property type="entry name" value="TyrKc"/>
    <property type="match status" value="1"/>
</dbReference>
<evidence type="ECO:0000256" key="6">
    <source>
        <dbReference type="ARBA" id="ARBA00022679"/>
    </source>
</evidence>
<feature type="disulfide bond" evidence="24">
    <location>
        <begin position="108"/>
        <end position="118"/>
    </location>
</feature>
<dbReference type="PROSITE" id="PS50853">
    <property type="entry name" value="FN3"/>
    <property type="match status" value="2"/>
</dbReference>
<dbReference type="SMART" id="SM01411">
    <property type="entry name" value="Ephrin_rec_like"/>
    <property type="match status" value="1"/>
</dbReference>
<evidence type="ECO:0000256" key="24">
    <source>
        <dbReference type="PIRSR" id="PIRSR000666-3"/>
    </source>
</evidence>
<dbReference type="FunFam" id="1.10.510.10:FF:000130">
    <property type="entry name" value="Ephrin type-A receptor 7"/>
    <property type="match status" value="1"/>
</dbReference>
<keyword evidence="8" id="KW-0053">Apoptosis</keyword>
<feature type="chain" id="PRO_5034294689" description="Ephrin type-A receptor 7" evidence="27">
    <location>
        <begin position="27"/>
        <end position="1009"/>
    </location>
</feature>
<evidence type="ECO:0000256" key="1">
    <source>
        <dbReference type="ARBA" id="ARBA00004251"/>
    </source>
</evidence>
<dbReference type="FunFam" id="3.30.200.20:FF:000001">
    <property type="entry name" value="Ephrin type-A receptor 5"/>
    <property type="match status" value="1"/>
</dbReference>
<dbReference type="SMART" id="SM00060">
    <property type="entry name" value="FN3"/>
    <property type="match status" value="2"/>
</dbReference>
<keyword evidence="24" id="KW-1015">Disulfide bond</keyword>
<dbReference type="EC" id="2.7.10.1" evidence="2"/>
<dbReference type="SUPFAM" id="SSF57184">
    <property type="entry name" value="Growth factor receptor domain"/>
    <property type="match status" value="1"/>
</dbReference>
<dbReference type="PROSITE" id="PS00109">
    <property type="entry name" value="PROTEIN_KINASE_TYR"/>
    <property type="match status" value="1"/>
</dbReference>
<dbReference type="InterPro" id="IPR001090">
    <property type="entry name" value="Ephrin_rcpt_lig-bd_dom"/>
</dbReference>
<evidence type="ECO:0000256" key="11">
    <source>
        <dbReference type="ARBA" id="ARBA00022741"/>
    </source>
</evidence>
<dbReference type="PROSITE" id="PS50011">
    <property type="entry name" value="PROTEIN_KINASE_DOM"/>
    <property type="match status" value="1"/>
</dbReference>
<dbReference type="Pfam" id="PF01404">
    <property type="entry name" value="Ephrin_lbd"/>
    <property type="match status" value="1"/>
</dbReference>
<evidence type="ECO:0000259" key="29">
    <source>
        <dbReference type="PROSITE" id="PS50105"/>
    </source>
</evidence>
<keyword evidence="14" id="KW-0524">Neurogenesis</keyword>
<dbReference type="InterPro" id="IPR009030">
    <property type="entry name" value="Growth_fac_rcpt_cys_sf"/>
</dbReference>
<dbReference type="FunFam" id="1.10.150.50:FF:000001">
    <property type="entry name" value="Ephrin type-A receptor 5"/>
    <property type="match status" value="1"/>
</dbReference>
<feature type="domain" description="Protein kinase" evidence="28">
    <location>
        <begin position="623"/>
        <end position="905"/>
    </location>
</feature>
<dbReference type="SUPFAM" id="SSF49785">
    <property type="entry name" value="Galactose-binding domain-like"/>
    <property type="match status" value="1"/>
</dbReference>
<dbReference type="PROSITE" id="PS00790">
    <property type="entry name" value="RECEPTOR_TYR_KIN_V_1"/>
    <property type="match status" value="1"/>
</dbReference>
<evidence type="ECO:0000256" key="4">
    <source>
        <dbReference type="ARBA" id="ARBA00022475"/>
    </source>
</evidence>
<dbReference type="CDD" id="cd09548">
    <property type="entry name" value="SAM_EPH-A7"/>
    <property type="match status" value="1"/>
</dbReference>
<sequence length="1009" mass="113066">MLSRSIPYLWITVCLHVFCHVDSGEAQNAKEVILLDSKAQQTELEWISYPPNGWEEISGLDENYTPIRTYQVCQVMEPNQNNWLRTNWIEKGNAQRIFVELKFTLRDCNSLPGVVGTCKETFNLYYQETDSEVGRSLRENQYVKIDTIAADESFTQGDLGERKMKLNTEVRIIGPLSRRGFYLAFQDVGACIALVSVKVYYKKCWSIIENLATFPDTVTGSEFSSLVEVEGMCVSDAEEEADNSPKMHCSAEGEWLVPIGKCICKAGFHQKGDACEPCGRGFYKSSSQDLQCSRCPAHSFNDREGSWRCDCEDGYYRALSDPPSVACTRPPSAPQNIVYNINQTTVNLEWGPPADTGGRNDVTYRVICRRCSWEPEECVPCGPNVGYSPAQSGLVDTYVTIVDLLAHANYTFEVEAVNGVSDLSRTQRLFAAVSIATGQAAPSQVSEVIKEKVQQRSIQLSWQEPHQPNGVITEYEIKYYEKDQKDRIYSTVRSKSTSATVNNLKPSTAYVFQIRAFTEAGYGTYGPRLEITTKEEATAAIVSSEQNPVIIIAVVAVAGTIILVFMVFGFIIGRRHCGYSKADQEGDEELYFQCTKTYIDPETYEDPNRAVHQFAKELDASCIKIERVIGAGEFGEVCSGRLKLPGKRDVSVAIKTLKVGYTEKQRRDFLCEASIMGQFDHPNVVHLEGVVTRGKPVMIVIEYMENGSLDAFLRAVCSRICQRWLTPPVSLCAAQKHDGQFTVIQLVGMLRGIAAGMRYLSDMGYVHRDLAARNILVNSNLVCKVSDFGLSRVIDDDPEAVYTTTGGKIPVRWTAPEAIQYRKFTSASDVWSYGIVMWEVMSYGERPYWDMSNQDVIKAIEEGYRLPAPMDCPPGLHQLMLDCWQKDRAERPKFDQIVGILDKMIRNPNTLKTPVGTCTRPISPLLDQSTPDFTAFRSVGEWLEAIKMERYRDNFTAAGYSSLESVARMSIEDVMSLGITLVGHQKKIMSSIQTMRAQMLHLHGTGVQV</sequence>
<evidence type="ECO:0000256" key="7">
    <source>
        <dbReference type="ARBA" id="ARBA00022692"/>
    </source>
</evidence>
<dbReference type="GO" id="GO:0005005">
    <property type="term" value="F:transmembrane-ephrin receptor activity"/>
    <property type="evidence" value="ECO:0007669"/>
    <property type="project" value="TreeGrafter"/>
</dbReference>